<evidence type="ECO:0000313" key="3">
    <source>
        <dbReference type="EMBL" id="KAJ3990918.1"/>
    </source>
</evidence>
<keyword evidence="1" id="KW-0175">Coiled coil</keyword>
<feature type="coiled-coil region" evidence="1">
    <location>
        <begin position="347"/>
        <end position="381"/>
    </location>
</feature>
<protein>
    <submittedName>
        <fullName evidence="3">Uncharacterized protein</fullName>
    </submittedName>
</protein>
<organism evidence="3 4">
    <name type="scientific">Lentinula boryana</name>
    <dbReference type="NCBI Taxonomy" id="40481"/>
    <lineage>
        <taxon>Eukaryota</taxon>
        <taxon>Fungi</taxon>
        <taxon>Dikarya</taxon>
        <taxon>Basidiomycota</taxon>
        <taxon>Agaricomycotina</taxon>
        <taxon>Agaricomycetes</taxon>
        <taxon>Agaricomycetidae</taxon>
        <taxon>Agaricales</taxon>
        <taxon>Marasmiineae</taxon>
        <taxon>Omphalotaceae</taxon>
        <taxon>Lentinula</taxon>
    </lineage>
</organism>
<proteinExistence type="predicted"/>
<feature type="compositionally biased region" description="Basic and acidic residues" evidence="2">
    <location>
        <begin position="169"/>
        <end position="191"/>
    </location>
</feature>
<gene>
    <name evidence="3" type="ORF">F5050DRAFT_1813249</name>
</gene>
<sequence length="382" mass="43350">MWPLWPELEQRPFTFAMSKSMGCLMPPKVIPVALHLVAIGGGPTICVPSHFFSSCQPAVTPAQLVVIFELFSLSLNYIPEDFLVDHGLGQLRDMLVPLVVSCSLQQEFEFFEEFVCRHLSLVDMGDLVMGFILQRDISKAFLQLCVELGSEKLRRRNKKRKKRAKVAKKQLEEEKRRAEELAEARRGKTREVVASPKRACEDILDPEDPPYKHEEEEESEDDDGHESGAKAPKHKKRRVGKAQPAPLLLRPLVCGAWSGGWNVAVRRSPPPFPASNAGNPKFSVLGTLIWISFQAAAGASAPVELFERMVGAIEGLRTSVDEVAFEIRSLRTQVGSWGEELRNCRLREAEVRELWEFEREMEELEEEVEENEIEMLRQEEED</sequence>
<feature type="compositionally biased region" description="Acidic residues" evidence="2">
    <location>
        <begin position="215"/>
        <end position="224"/>
    </location>
</feature>
<dbReference type="Proteomes" id="UP001163828">
    <property type="component" value="Unassembled WGS sequence"/>
</dbReference>
<keyword evidence="4" id="KW-1185">Reference proteome</keyword>
<accession>A0ABQ8PXI3</accession>
<name>A0ABQ8PXI3_9AGAR</name>
<feature type="region of interest" description="Disordered" evidence="2">
    <location>
        <begin position="158"/>
        <end position="242"/>
    </location>
</feature>
<reference evidence="3" key="1">
    <citation type="submission" date="2022-08" db="EMBL/GenBank/DDBJ databases">
        <authorList>
            <consortium name="DOE Joint Genome Institute"/>
            <person name="Min B."/>
            <person name="Riley R."/>
            <person name="Sierra-Patev S."/>
            <person name="Naranjo-Ortiz M."/>
            <person name="Looney B."/>
            <person name="Konkel Z."/>
            <person name="Slot J.C."/>
            <person name="Sakamoto Y."/>
            <person name="Steenwyk J.L."/>
            <person name="Rokas A."/>
            <person name="Carro J."/>
            <person name="Camarero S."/>
            <person name="Ferreira P."/>
            <person name="Molpeceres G."/>
            <person name="Ruiz-Duenas F.J."/>
            <person name="Serrano A."/>
            <person name="Henrissat B."/>
            <person name="Drula E."/>
            <person name="Hughes K.W."/>
            <person name="Mata J.L."/>
            <person name="Ishikawa N.K."/>
            <person name="Vargas-Isla R."/>
            <person name="Ushijima S."/>
            <person name="Smith C.A."/>
            <person name="Ahrendt S."/>
            <person name="Andreopoulos W."/>
            <person name="He G."/>
            <person name="Labutti K."/>
            <person name="Lipzen A."/>
            <person name="Ng V."/>
            <person name="Sandor L."/>
            <person name="Barry K."/>
            <person name="Martinez A.T."/>
            <person name="Xiao Y."/>
            <person name="Gibbons J.G."/>
            <person name="Terashima K."/>
            <person name="Hibbett D.S."/>
            <person name="Grigoriev I.V."/>
        </authorList>
    </citation>
    <scope>NUCLEOTIDE SEQUENCE</scope>
    <source>
        <strain evidence="3">TFB10827</strain>
    </source>
</reference>
<evidence type="ECO:0000256" key="2">
    <source>
        <dbReference type="SAM" id="MobiDB-lite"/>
    </source>
</evidence>
<evidence type="ECO:0000256" key="1">
    <source>
        <dbReference type="SAM" id="Coils"/>
    </source>
</evidence>
<dbReference type="EMBL" id="MU791327">
    <property type="protein sequence ID" value="KAJ3990918.1"/>
    <property type="molecule type" value="Genomic_DNA"/>
</dbReference>
<feature type="compositionally biased region" description="Basic residues" evidence="2">
    <location>
        <begin position="231"/>
        <end position="240"/>
    </location>
</feature>
<feature type="compositionally biased region" description="Basic residues" evidence="2">
    <location>
        <begin position="158"/>
        <end position="168"/>
    </location>
</feature>
<evidence type="ECO:0000313" key="4">
    <source>
        <dbReference type="Proteomes" id="UP001163828"/>
    </source>
</evidence>
<comment type="caution">
    <text evidence="3">The sequence shown here is derived from an EMBL/GenBank/DDBJ whole genome shotgun (WGS) entry which is preliminary data.</text>
</comment>